<evidence type="ECO:0000256" key="6">
    <source>
        <dbReference type="SAM" id="Phobius"/>
    </source>
</evidence>
<evidence type="ECO:0000313" key="8">
    <source>
        <dbReference type="Proteomes" id="UP000261812"/>
    </source>
</evidence>
<dbReference type="NCBIfam" id="TIGR03408">
    <property type="entry name" value="urea_trans_UrtC"/>
    <property type="match status" value="1"/>
</dbReference>
<feature type="transmembrane region" description="Helical" evidence="6">
    <location>
        <begin position="44"/>
        <end position="64"/>
    </location>
</feature>
<evidence type="ECO:0000256" key="5">
    <source>
        <dbReference type="ARBA" id="ARBA00023136"/>
    </source>
</evidence>
<dbReference type="PANTHER" id="PTHR30482">
    <property type="entry name" value="HIGH-AFFINITY BRANCHED-CHAIN AMINO ACID TRANSPORT SYSTEM PERMEASE"/>
    <property type="match status" value="1"/>
</dbReference>
<evidence type="ECO:0000256" key="3">
    <source>
        <dbReference type="ARBA" id="ARBA00022692"/>
    </source>
</evidence>
<dbReference type="InterPro" id="IPR043428">
    <property type="entry name" value="LivM-like"/>
</dbReference>
<dbReference type="KEGG" id="tsq:D3A95_05465"/>
<name>A0A7D6IZM2_9CYAN</name>
<dbReference type="InterPro" id="IPR017778">
    <property type="entry name" value="ABC_transptr_urea_perm_UrtC"/>
</dbReference>
<accession>A0A7D6IZM2</accession>
<dbReference type="AlphaFoldDB" id="A0A7D6IZM2"/>
<dbReference type="PANTHER" id="PTHR30482:SF4">
    <property type="entry name" value="SLR1201 PROTEIN"/>
    <property type="match status" value="1"/>
</dbReference>
<evidence type="ECO:0000256" key="1">
    <source>
        <dbReference type="ARBA" id="ARBA00004651"/>
    </source>
</evidence>
<dbReference type="RefSeq" id="WP_181496622.1">
    <property type="nucleotide sequence ID" value="NZ_CP032152.1"/>
</dbReference>
<protein>
    <submittedName>
        <fullName evidence="7">Urea ABC transporter permease subunit UrtC</fullName>
    </submittedName>
</protein>
<reference evidence="8" key="1">
    <citation type="submission" date="2018-09" db="EMBL/GenBank/DDBJ databases">
        <title>Complete genome sequence of thermophilic cyanobacteria strain Thermosynechococcus elongatus PKUAC-SCTE542.</title>
        <authorList>
            <person name="Liang Y."/>
            <person name="Tang J."/>
            <person name="Daroch M."/>
        </authorList>
    </citation>
    <scope>NUCLEOTIDE SEQUENCE [LARGE SCALE GENOMIC DNA]</scope>
    <source>
        <strain evidence="8">E542</strain>
    </source>
</reference>
<gene>
    <name evidence="7" type="primary">urtC</name>
    <name evidence="7" type="ORF">D3A95_05465</name>
</gene>
<feature type="transmembrane region" description="Helical" evidence="6">
    <location>
        <begin position="247"/>
        <end position="267"/>
    </location>
</feature>
<proteinExistence type="predicted"/>
<feature type="transmembrane region" description="Helical" evidence="6">
    <location>
        <begin position="199"/>
        <end position="216"/>
    </location>
</feature>
<keyword evidence="5 6" id="KW-0472">Membrane</keyword>
<dbReference type="InterPro" id="IPR001851">
    <property type="entry name" value="ABC_transp_permease"/>
</dbReference>
<dbReference type="CDD" id="cd06581">
    <property type="entry name" value="TM_PBP1_LivM_like"/>
    <property type="match status" value="1"/>
</dbReference>
<keyword evidence="3 6" id="KW-0812">Transmembrane</keyword>
<feature type="transmembrane region" description="Helical" evidence="6">
    <location>
        <begin position="151"/>
        <end position="168"/>
    </location>
</feature>
<feature type="transmembrane region" description="Helical" evidence="6">
    <location>
        <begin position="287"/>
        <end position="311"/>
    </location>
</feature>
<dbReference type="EMBL" id="CP032152">
    <property type="protein sequence ID" value="QLL29952.1"/>
    <property type="molecule type" value="Genomic_DNA"/>
</dbReference>
<dbReference type="GO" id="GO:0015658">
    <property type="term" value="F:branched-chain amino acid transmembrane transporter activity"/>
    <property type="evidence" value="ECO:0007669"/>
    <property type="project" value="InterPro"/>
</dbReference>
<feature type="transmembrane region" description="Helical" evidence="6">
    <location>
        <begin position="122"/>
        <end position="144"/>
    </location>
</feature>
<comment type="subcellular location">
    <subcellularLocation>
        <location evidence="1">Cell membrane</location>
        <topology evidence="1">Multi-pass membrane protein</topology>
    </subcellularLocation>
</comment>
<dbReference type="GO" id="GO:0005886">
    <property type="term" value="C:plasma membrane"/>
    <property type="evidence" value="ECO:0007669"/>
    <property type="project" value="UniProtKB-SubCell"/>
</dbReference>
<evidence type="ECO:0000256" key="2">
    <source>
        <dbReference type="ARBA" id="ARBA00022475"/>
    </source>
</evidence>
<organism evidence="7 8">
    <name type="scientific">Thermosynechococcus sichuanensis E542</name>
    <dbReference type="NCBI Taxonomy" id="2016101"/>
    <lineage>
        <taxon>Bacteria</taxon>
        <taxon>Bacillati</taxon>
        <taxon>Cyanobacteriota</taxon>
        <taxon>Cyanophyceae</taxon>
        <taxon>Acaryochloridales</taxon>
        <taxon>Thermosynechococcaceae</taxon>
        <taxon>Thermosynechococcus</taxon>
        <taxon>Thermosynechococcus sichuanensis</taxon>
    </lineage>
</organism>
<dbReference type="Proteomes" id="UP000261812">
    <property type="component" value="Chromosome"/>
</dbReference>
<dbReference type="Pfam" id="PF02653">
    <property type="entry name" value="BPD_transp_2"/>
    <property type="match status" value="1"/>
</dbReference>
<feature type="transmembrane region" description="Helical" evidence="6">
    <location>
        <begin position="20"/>
        <end position="37"/>
    </location>
</feature>
<evidence type="ECO:0000256" key="4">
    <source>
        <dbReference type="ARBA" id="ARBA00022989"/>
    </source>
</evidence>
<keyword evidence="2" id="KW-1003">Cell membrane</keyword>
<sequence>MPKLSQFSFPKDRLSGRELIVVAALALILIFLMPPLLPGFRLDLLHRYLALAIVALGIDLIWGFTGLLSLGHGIFFALGGYAIAMHLKLQVPATASSSLPDFMMLYGVTELPWFWYPFYSFAFAVAAVVLIPAVLAALLGYLVFRNRIRGVYFSILTQAAIIVFFNFFNGQQKLFNGTNGLTDFQTLLGFPVRDAQTQYWFYVLTVIFLALAYLLCRWLTMGRFGRLLVAIRDDEARVRFSGYNPTSYKVLVFAISAALAGIGGAFFTLRTGIISPRAMDIAFSIEMVIWVAVGGRASLIGAVLGALLVNFARSLLSEQFADIWLFFQGALFLIVVLALPRGIVGWLRTEAPNLIAKLLGRPQPLATYPELEFDPEVQYEREVLEQEGK</sequence>
<keyword evidence="8" id="KW-1185">Reference proteome</keyword>
<keyword evidence="4 6" id="KW-1133">Transmembrane helix</keyword>
<evidence type="ECO:0000313" key="7">
    <source>
        <dbReference type="EMBL" id="QLL29952.1"/>
    </source>
</evidence>
<feature type="transmembrane region" description="Helical" evidence="6">
    <location>
        <begin position="323"/>
        <end position="344"/>
    </location>
</feature>